<dbReference type="PROSITE" id="PS00518">
    <property type="entry name" value="ZF_RING_1"/>
    <property type="match status" value="1"/>
</dbReference>
<dbReference type="GO" id="GO:0006511">
    <property type="term" value="P:ubiquitin-dependent protein catabolic process"/>
    <property type="evidence" value="ECO:0000318"/>
    <property type="project" value="GO_Central"/>
</dbReference>
<dbReference type="FunFam" id="2.60.200.20:FF:000201">
    <property type="entry name" value="Uncharacterized protein"/>
    <property type="match status" value="1"/>
</dbReference>
<dbReference type="SMART" id="SM00240">
    <property type="entry name" value="FHA"/>
    <property type="match status" value="1"/>
</dbReference>
<dbReference type="GO" id="GO:0070936">
    <property type="term" value="P:protein K48-linked ubiquitination"/>
    <property type="evidence" value="ECO:0000318"/>
    <property type="project" value="GO_Central"/>
</dbReference>
<comment type="similarity">
    <text evidence="1">Belongs to the CHFR family.</text>
</comment>
<dbReference type="SMART" id="SM00184">
    <property type="entry name" value="RING"/>
    <property type="match status" value="1"/>
</dbReference>
<dbReference type="GO" id="GO:0000151">
    <property type="term" value="C:ubiquitin ligase complex"/>
    <property type="evidence" value="ECO:0000318"/>
    <property type="project" value="GO_Central"/>
</dbReference>
<feature type="compositionally biased region" description="Acidic residues" evidence="9">
    <location>
        <begin position="634"/>
        <end position="646"/>
    </location>
</feature>
<dbReference type="CTD" id="9025"/>
<dbReference type="PROSITE" id="PS50089">
    <property type="entry name" value="ZF_RING_2"/>
    <property type="match status" value="1"/>
</dbReference>
<dbReference type="SUPFAM" id="SSF57850">
    <property type="entry name" value="RING/U-box"/>
    <property type="match status" value="1"/>
</dbReference>
<feature type="region of interest" description="Disordered" evidence="9">
    <location>
        <begin position="627"/>
        <end position="646"/>
    </location>
</feature>
<feature type="compositionally biased region" description="Basic and acidic residues" evidence="9">
    <location>
        <begin position="369"/>
        <end position="391"/>
    </location>
</feature>
<dbReference type="InterPro" id="IPR013083">
    <property type="entry name" value="Znf_RING/FYVE/PHD"/>
</dbReference>
<dbReference type="GO" id="GO:0061630">
    <property type="term" value="F:ubiquitin protein ligase activity"/>
    <property type="evidence" value="ECO:0000318"/>
    <property type="project" value="GO_Central"/>
</dbReference>
<dbReference type="AlphaFoldDB" id="A0A7M7RCV5"/>
<reference evidence="12" key="2">
    <citation type="submission" date="2021-01" db="UniProtKB">
        <authorList>
            <consortium name="EnsemblMetazoa"/>
        </authorList>
    </citation>
    <scope>IDENTIFICATION</scope>
</reference>
<dbReference type="InParanoid" id="A0A7M7RCV5"/>
<evidence type="ECO:0000256" key="8">
    <source>
        <dbReference type="PROSITE-ProRule" id="PRU00175"/>
    </source>
</evidence>
<evidence type="ECO:0000256" key="9">
    <source>
        <dbReference type="SAM" id="MobiDB-lite"/>
    </source>
</evidence>
<feature type="region of interest" description="Disordered" evidence="9">
    <location>
        <begin position="441"/>
        <end position="464"/>
    </location>
</feature>
<feature type="region of interest" description="Disordered" evidence="9">
    <location>
        <begin position="566"/>
        <end position="617"/>
    </location>
</feature>
<feature type="compositionally biased region" description="Acidic residues" evidence="9">
    <location>
        <begin position="593"/>
        <end position="613"/>
    </location>
</feature>
<dbReference type="PROSITE" id="PS50006">
    <property type="entry name" value="FHA_DOMAIN"/>
    <property type="match status" value="1"/>
</dbReference>
<dbReference type="InterPro" id="IPR000253">
    <property type="entry name" value="FHA_dom"/>
</dbReference>
<dbReference type="GO" id="GO:0035861">
    <property type="term" value="C:site of double-strand break"/>
    <property type="evidence" value="ECO:0000318"/>
    <property type="project" value="GO_Central"/>
</dbReference>
<evidence type="ECO:0000256" key="6">
    <source>
        <dbReference type="ARBA" id="ARBA00022786"/>
    </source>
</evidence>
<dbReference type="FunFam" id="3.30.40.10:FF:001610">
    <property type="entry name" value="Uncharacterized protein"/>
    <property type="match status" value="1"/>
</dbReference>
<feature type="region of interest" description="Disordered" evidence="9">
    <location>
        <begin position="344"/>
        <end position="391"/>
    </location>
</feature>
<protein>
    <recommendedName>
        <fullName evidence="2">E3 ubiquitin-protein ligase CHFR</fullName>
    </recommendedName>
</protein>
<dbReference type="EnsemblMetazoa" id="XM_783123">
    <property type="protein sequence ID" value="XP_788216"/>
    <property type="gene ID" value="LOC583203"/>
</dbReference>
<evidence type="ECO:0000313" key="13">
    <source>
        <dbReference type="Proteomes" id="UP000007110"/>
    </source>
</evidence>
<feature type="compositionally biased region" description="Basic and acidic residues" evidence="9">
    <location>
        <begin position="173"/>
        <end position="183"/>
    </location>
</feature>
<dbReference type="OMA" id="KEEHEIC"/>
<dbReference type="GO" id="GO:0042393">
    <property type="term" value="F:histone binding"/>
    <property type="evidence" value="ECO:0000318"/>
    <property type="project" value="GO_Central"/>
</dbReference>
<dbReference type="InterPro" id="IPR001841">
    <property type="entry name" value="Znf_RING"/>
</dbReference>
<dbReference type="OrthoDB" id="5330228at2759"/>
<dbReference type="InterPro" id="IPR008984">
    <property type="entry name" value="SMAD_FHA_dom_sf"/>
</dbReference>
<keyword evidence="3" id="KW-0808">Transferase</keyword>
<dbReference type="Proteomes" id="UP000007110">
    <property type="component" value="Unassembled WGS sequence"/>
</dbReference>
<dbReference type="GeneID" id="583203"/>
<dbReference type="Gene3D" id="3.30.40.10">
    <property type="entry name" value="Zinc/RING finger domain, C3HC4 (zinc finger)"/>
    <property type="match status" value="1"/>
</dbReference>
<evidence type="ECO:0000256" key="3">
    <source>
        <dbReference type="ARBA" id="ARBA00022679"/>
    </source>
</evidence>
<evidence type="ECO:0000313" key="12">
    <source>
        <dbReference type="EnsemblMetazoa" id="XP_788216"/>
    </source>
</evidence>
<evidence type="ECO:0000259" key="11">
    <source>
        <dbReference type="PROSITE" id="PS50089"/>
    </source>
</evidence>
<feature type="domain" description="RING-type" evidence="11">
    <location>
        <begin position="491"/>
        <end position="529"/>
    </location>
</feature>
<feature type="compositionally biased region" description="Basic and acidic residues" evidence="9">
    <location>
        <begin position="198"/>
        <end position="208"/>
    </location>
</feature>
<evidence type="ECO:0000256" key="5">
    <source>
        <dbReference type="ARBA" id="ARBA00022771"/>
    </source>
</evidence>
<dbReference type="Pfam" id="PF00498">
    <property type="entry name" value="FHA"/>
    <property type="match status" value="1"/>
</dbReference>
<keyword evidence="4" id="KW-0479">Metal-binding</keyword>
<dbReference type="RefSeq" id="XP_788216.4">
    <property type="nucleotide sequence ID" value="XM_783123.5"/>
</dbReference>
<dbReference type="Pfam" id="PF13923">
    <property type="entry name" value="zf-C3HC4_2"/>
    <property type="match status" value="1"/>
</dbReference>
<keyword evidence="13" id="KW-1185">Reference proteome</keyword>
<feature type="domain" description="FHA" evidence="10">
    <location>
        <begin position="32"/>
        <end position="86"/>
    </location>
</feature>
<dbReference type="GO" id="GO:0005829">
    <property type="term" value="C:cytosol"/>
    <property type="evidence" value="ECO:0000318"/>
    <property type="project" value="GO_Central"/>
</dbReference>
<accession>A0A7M7RCV5</accession>
<evidence type="ECO:0000256" key="7">
    <source>
        <dbReference type="ARBA" id="ARBA00022833"/>
    </source>
</evidence>
<feature type="compositionally biased region" description="Polar residues" evidence="9">
    <location>
        <begin position="185"/>
        <end position="197"/>
    </location>
</feature>
<dbReference type="CDD" id="cd22663">
    <property type="entry name" value="FHA_RNF8"/>
    <property type="match status" value="1"/>
</dbReference>
<organism evidence="12 13">
    <name type="scientific">Strongylocentrotus purpuratus</name>
    <name type="common">Purple sea urchin</name>
    <dbReference type="NCBI Taxonomy" id="7668"/>
    <lineage>
        <taxon>Eukaryota</taxon>
        <taxon>Metazoa</taxon>
        <taxon>Echinodermata</taxon>
        <taxon>Eleutherozoa</taxon>
        <taxon>Echinozoa</taxon>
        <taxon>Echinoidea</taxon>
        <taxon>Euechinoidea</taxon>
        <taxon>Echinacea</taxon>
        <taxon>Camarodonta</taxon>
        <taxon>Echinidea</taxon>
        <taxon>Strongylocentrotidae</taxon>
        <taxon>Strongylocentrotus</taxon>
    </lineage>
</organism>
<keyword evidence="5 8" id="KW-0863">Zinc-finger</keyword>
<dbReference type="GO" id="GO:0005634">
    <property type="term" value="C:nucleus"/>
    <property type="evidence" value="ECO:0000318"/>
    <property type="project" value="GO_Central"/>
</dbReference>
<keyword evidence="6" id="KW-0833">Ubl conjugation pathway</keyword>
<evidence type="ECO:0000256" key="4">
    <source>
        <dbReference type="ARBA" id="ARBA00022723"/>
    </source>
</evidence>
<dbReference type="InterPro" id="IPR017907">
    <property type="entry name" value="Znf_RING_CS"/>
</dbReference>
<keyword evidence="7" id="KW-0862">Zinc</keyword>
<dbReference type="PANTHER" id="PTHR15067">
    <property type="entry name" value="E3 UBIQUITIN-PROTEIN LIGASE RNF8"/>
    <property type="match status" value="1"/>
</dbReference>
<evidence type="ECO:0000256" key="2">
    <source>
        <dbReference type="ARBA" id="ARBA00017908"/>
    </source>
</evidence>
<name>A0A7M7RCV5_STRPU</name>
<dbReference type="SUPFAM" id="SSF49879">
    <property type="entry name" value="SMAD/FHA domain"/>
    <property type="match status" value="1"/>
</dbReference>
<evidence type="ECO:0000259" key="10">
    <source>
        <dbReference type="PROSITE" id="PS50006"/>
    </source>
</evidence>
<dbReference type="GO" id="GO:0006302">
    <property type="term" value="P:double-strand break repair"/>
    <property type="evidence" value="ECO:0000318"/>
    <property type="project" value="GO_Central"/>
</dbReference>
<sequence>MMAGAMASWCLRKVTGSDQKYGLIPLKNGEEITVGRGMDVSIQLLASQNNLFLSRKHCTFKQLEEGSWTVIDNRSLNGVRINDSRIAPMEPATLRNGDKLELGQANKGQVNEFIFTVCTADHSSEEVDKLLRSWKRRAEKIKLKFATKSSQRMDSEISVKSDSQSGSLGSSSGERKRKERDDQGVGSNASNEPSTSSDVKRTRLSQEGDLKNSGFRQLMVEVGANMTAEELKAITELLVDKRGESKGESVLDRLKSTVKKQEEVEEKNAKLEVEYKTRVEEKEEELRQKDKELLEHKRLQEEALETQKRLLEEKEEALAKMKQEMEEVFEEQVKEKETALMEQLKQQREELKHEKEKVDNSLQEFSKQLAEKDRSMKEEQEEMQRKLEESIREKEAQMLAQLEAEKQAVIEEKQKVEEKLQTALEKDKGLEEEKQRLDEIIQQKEKEKTDMEDEMEASRLEREEEEKVKIENAKRAALDDFTNVMENEFQCSICSELFIQATTLNCSHSFCAYCIHTWFKRKNECPNCRVKTTSHSRSIVLDNYIDKMIEKLGDEAKQMRKEIIKERKEQDPSYSTRPNANVTTVSAVPVVISDDDNEDDDDEEEEEEEEEIEYYDRFDRWGRTGMRRWTHTSDEEENSENEDDDY</sequence>
<dbReference type="FunCoup" id="A0A7M7RCV5">
    <property type="interactions" value="649"/>
</dbReference>
<dbReference type="CDD" id="cd16535">
    <property type="entry name" value="RING-HC_RNF8"/>
    <property type="match status" value="1"/>
</dbReference>
<feature type="compositionally biased region" description="Basic and acidic residues" evidence="9">
    <location>
        <begin position="344"/>
        <end position="359"/>
    </location>
</feature>
<evidence type="ECO:0000256" key="1">
    <source>
        <dbReference type="ARBA" id="ARBA00005797"/>
    </source>
</evidence>
<proteinExistence type="inferred from homology"/>
<feature type="region of interest" description="Disordered" evidence="9">
    <location>
        <begin position="152"/>
        <end position="208"/>
    </location>
</feature>
<feature type="compositionally biased region" description="Polar residues" evidence="9">
    <location>
        <begin position="572"/>
        <end position="586"/>
    </location>
</feature>
<dbReference type="PANTHER" id="PTHR15067:SF4">
    <property type="entry name" value="E3 UBIQUITIN-PROTEIN LIGASE RNF8"/>
    <property type="match status" value="1"/>
</dbReference>
<reference evidence="13" key="1">
    <citation type="submission" date="2015-02" db="EMBL/GenBank/DDBJ databases">
        <title>Genome sequencing for Strongylocentrotus purpuratus.</title>
        <authorList>
            <person name="Murali S."/>
            <person name="Liu Y."/>
            <person name="Vee V."/>
            <person name="English A."/>
            <person name="Wang M."/>
            <person name="Skinner E."/>
            <person name="Han Y."/>
            <person name="Muzny D.M."/>
            <person name="Worley K.C."/>
            <person name="Gibbs R.A."/>
        </authorList>
    </citation>
    <scope>NUCLEOTIDE SEQUENCE</scope>
</reference>
<feature type="compositionally biased region" description="Low complexity" evidence="9">
    <location>
        <begin position="160"/>
        <end position="172"/>
    </location>
</feature>
<dbReference type="GO" id="GO:0008270">
    <property type="term" value="F:zinc ion binding"/>
    <property type="evidence" value="ECO:0007669"/>
    <property type="project" value="UniProtKB-KW"/>
</dbReference>
<dbReference type="Gene3D" id="2.60.200.20">
    <property type="match status" value="1"/>
</dbReference>